<comment type="caution">
    <text evidence="2">The sequence shown here is derived from an EMBL/GenBank/DDBJ whole genome shotgun (WGS) entry which is preliminary data.</text>
</comment>
<keyword evidence="3" id="KW-1185">Reference proteome</keyword>
<dbReference type="AlphaFoldDB" id="A0A9X4RH75"/>
<protein>
    <submittedName>
        <fullName evidence="2">Prepilin-type N-terminal cleavage/methylation domain-containing protein</fullName>
    </submittedName>
</protein>
<dbReference type="SUPFAM" id="SSF54523">
    <property type="entry name" value="Pili subunits"/>
    <property type="match status" value="1"/>
</dbReference>
<feature type="transmembrane region" description="Helical" evidence="1">
    <location>
        <begin position="36"/>
        <end position="63"/>
    </location>
</feature>
<dbReference type="EMBL" id="VBTY01000036">
    <property type="protein sequence ID" value="MDG3494191.1"/>
    <property type="molecule type" value="Genomic_DNA"/>
</dbReference>
<dbReference type="RefSeq" id="WP_009626258.1">
    <property type="nucleotide sequence ID" value="NZ_VBTY01000036.1"/>
</dbReference>
<name>A0A9X4RH75_9CYAN</name>
<dbReference type="PROSITE" id="PS00409">
    <property type="entry name" value="PROKAR_NTER_METHYL"/>
    <property type="match status" value="1"/>
</dbReference>
<organism evidence="2 3">
    <name type="scientific">Pseudanabaena catenata USMAC16</name>
    <dbReference type="NCBI Taxonomy" id="1855837"/>
    <lineage>
        <taxon>Bacteria</taxon>
        <taxon>Bacillati</taxon>
        <taxon>Cyanobacteriota</taxon>
        <taxon>Cyanophyceae</taxon>
        <taxon>Pseudanabaenales</taxon>
        <taxon>Pseudanabaenaceae</taxon>
        <taxon>Pseudanabaena</taxon>
    </lineage>
</organism>
<proteinExistence type="predicted"/>
<dbReference type="InterPro" id="IPR012902">
    <property type="entry name" value="N_methyl_site"/>
</dbReference>
<accession>A0A9X4RH75</accession>
<reference evidence="2" key="1">
    <citation type="submission" date="2019-05" db="EMBL/GenBank/DDBJ databases">
        <title>Whole genome sequencing of Pseudanabaena catenata USMAC16.</title>
        <authorList>
            <person name="Khan Z."/>
            <person name="Omar W.M."/>
            <person name="Convey P."/>
            <person name="Merican F."/>
            <person name="Najimudin N."/>
        </authorList>
    </citation>
    <scope>NUCLEOTIDE SEQUENCE</scope>
    <source>
        <strain evidence="2">USMAC16</strain>
    </source>
</reference>
<keyword evidence="1" id="KW-1133">Transmembrane helix</keyword>
<dbReference type="Pfam" id="PF07963">
    <property type="entry name" value="N_methyl"/>
    <property type="match status" value="1"/>
</dbReference>
<dbReference type="Proteomes" id="UP001152872">
    <property type="component" value="Unassembled WGS sequence"/>
</dbReference>
<dbReference type="InterPro" id="IPR045584">
    <property type="entry name" value="Pilin-like"/>
</dbReference>
<keyword evidence="1" id="KW-0812">Transmembrane</keyword>
<gene>
    <name evidence="2" type="ORF">FEV09_06425</name>
</gene>
<evidence type="ECO:0000256" key="1">
    <source>
        <dbReference type="SAM" id="Phobius"/>
    </source>
</evidence>
<evidence type="ECO:0000313" key="3">
    <source>
        <dbReference type="Proteomes" id="UP001152872"/>
    </source>
</evidence>
<sequence>MKKLLQNLLSRQRKGISRSPNSPYLKKNRRGSVSGFTLIELLVASLIAALMVATLLSFLLGVLDSDRKETAKANAQEELQAAISYIADDLQEATYIYGADALAAINDQLPHRQGIADGGTINTDCNSGNQCTPVLVFWKRYYYDPASSQRYTKTGASQIVGCMPYIDNPTSAPTSKPLTNCTSNNTTNNPYQVPYGMGTYTNSLVAYYLKNDANLGSTSWSNTARILRWELKDGYQWYCSTGGTITDTGNCPTTNATNRDGAGNLAPATPANSPLITSPVTQQDTSNYFIVPDKGFNRVSFAGTGSLSSQASAWKKFDFFSFTTNPFVSLVDFMDDTVYSSSQGGNSNAAGTGSTAVASAGINVPIGKNITISGVTTTTNPDCDDPSVGVGNINPLSLTNTTGVVTQRVPADFSDFTTSNPSRLSSFYVCVAPESVTARVYLRGTALARLANPPAAASSRPPTANNNTFFPTIDVRAFGRSAIGIKQ</sequence>
<dbReference type="NCBIfam" id="TIGR02532">
    <property type="entry name" value="IV_pilin_GFxxxE"/>
    <property type="match status" value="1"/>
</dbReference>
<keyword evidence="1" id="KW-0472">Membrane</keyword>
<evidence type="ECO:0000313" key="2">
    <source>
        <dbReference type="EMBL" id="MDG3494191.1"/>
    </source>
</evidence>